<organism evidence="2 4">
    <name type="scientific">Legionella feeleii</name>
    <dbReference type="NCBI Taxonomy" id="453"/>
    <lineage>
        <taxon>Bacteria</taxon>
        <taxon>Pseudomonadati</taxon>
        <taxon>Pseudomonadota</taxon>
        <taxon>Gammaproteobacteria</taxon>
        <taxon>Legionellales</taxon>
        <taxon>Legionellaceae</taxon>
        <taxon>Legionella</taxon>
    </lineage>
</organism>
<dbReference type="InterPro" id="IPR054498">
    <property type="entry name" value="2H-SAK"/>
</dbReference>
<dbReference type="Proteomes" id="UP000054698">
    <property type="component" value="Unassembled WGS sequence"/>
</dbReference>
<dbReference type="OrthoDB" id="5639003at2"/>
<sequence>MDKFEKIILTELAGERVLQVTSKLAAEGVIQQRDNFCYLKINDDYIHHTHPFLNEYGVIEKPAYFIPPDDVGAHISIIYPEEDNVPQTIVGQIHSFSICGLLKAQYGSREYFALAVSSPSLTAFRQTHHLAEKPTFKGQEIFFHITIGVRDCFENTINTPSRK</sequence>
<dbReference type="EMBL" id="UASS01000014">
    <property type="protein sequence ID" value="SPX60995.1"/>
    <property type="molecule type" value="Genomic_DNA"/>
</dbReference>
<dbReference type="EMBL" id="LNYB01000081">
    <property type="protein sequence ID" value="KTC96217.1"/>
    <property type="molecule type" value="Genomic_DNA"/>
</dbReference>
<evidence type="ECO:0000313" key="3">
    <source>
        <dbReference type="EMBL" id="SPX60995.1"/>
    </source>
</evidence>
<reference evidence="3 5" key="2">
    <citation type="submission" date="2018-06" db="EMBL/GenBank/DDBJ databases">
        <authorList>
            <consortium name="Pathogen Informatics"/>
            <person name="Doyle S."/>
        </authorList>
    </citation>
    <scope>NUCLEOTIDE SEQUENCE [LARGE SCALE GENOMIC DNA]</scope>
    <source>
        <strain evidence="3 5">NCTC12022</strain>
    </source>
</reference>
<evidence type="ECO:0000313" key="5">
    <source>
        <dbReference type="Proteomes" id="UP000251942"/>
    </source>
</evidence>
<keyword evidence="4" id="KW-1185">Reference proteome</keyword>
<dbReference type="AlphaFoldDB" id="A0A0W0TKU9"/>
<feature type="domain" description="Swiss Army Knife 2H phosphoesterase" evidence="1">
    <location>
        <begin position="38"/>
        <end position="150"/>
    </location>
</feature>
<dbReference type="Pfam" id="PF22547">
    <property type="entry name" value="2H-SAK"/>
    <property type="match status" value="1"/>
</dbReference>
<dbReference type="PATRIC" id="fig|453.4.peg.2207"/>
<name>A0A0W0TKU9_9GAMM</name>
<evidence type="ECO:0000313" key="2">
    <source>
        <dbReference type="EMBL" id="KTC96217.1"/>
    </source>
</evidence>
<reference evidence="2 4" key="1">
    <citation type="submission" date="2015-11" db="EMBL/GenBank/DDBJ databases">
        <title>Genomic analysis of 38 Legionella species identifies large and diverse effector repertoires.</title>
        <authorList>
            <person name="Burstein D."/>
            <person name="Amaro F."/>
            <person name="Zusman T."/>
            <person name="Lifshitz Z."/>
            <person name="Cohen O."/>
            <person name="Gilbert J.A."/>
            <person name="Pupko T."/>
            <person name="Shuman H.A."/>
            <person name="Segal G."/>
        </authorList>
    </citation>
    <scope>NUCLEOTIDE SEQUENCE [LARGE SCALE GENOMIC DNA]</scope>
    <source>
        <strain evidence="2 4">WO-44C</strain>
    </source>
</reference>
<accession>A0A0W0TKU9</accession>
<evidence type="ECO:0000313" key="4">
    <source>
        <dbReference type="Proteomes" id="UP000054698"/>
    </source>
</evidence>
<protein>
    <recommendedName>
        <fullName evidence="1">Swiss Army Knife 2H phosphoesterase domain-containing protein</fullName>
    </recommendedName>
</protein>
<dbReference type="Proteomes" id="UP000251942">
    <property type="component" value="Unassembled WGS sequence"/>
</dbReference>
<evidence type="ECO:0000259" key="1">
    <source>
        <dbReference type="Pfam" id="PF22547"/>
    </source>
</evidence>
<proteinExistence type="predicted"/>
<dbReference type="STRING" id="453.Lfee_2015"/>
<gene>
    <name evidence="2" type="ORF">Lfee_2015</name>
    <name evidence="3" type="ORF">NCTC12022_01733</name>
</gene>
<dbReference type="RefSeq" id="WP_058446429.1">
    <property type="nucleotide sequence ID" value="NZ_CAAAHT010000011.1"/>
</dbReference>